<dbReference type="InterPro" id="IPR005828">
    <property type="entry name" value="MFS_sugar_transport-like"/>
</dbReference>
<dbReference type="EMBL" id="OB664033">
    <property type="protein sequence ID" value="CAD7231926.1"/>
    <property type="molecule type" value="Genomic_DNA"/>
</dbReference>
<evidence type="ECO:0000256" key="3">
    <source>
        <dbReference type="ARBA" id="ARBA00022989"/>
    </source>
</evidence>
<evidence type="ECO:0000256" key="4">
    <source>
        <dbReference type="ARBA" id="ARBA00023136"/>
    </source>
</evidence>
<keyword evidence="4" id="KW-0472">Membrane</keyword>
<dbReference type="InterPro" id="IPR036259">
    <property type="entry name" value="MFS_trans_sf"/>
</dbReference>
<reference evidence="5" key="1">
    <citation type="submission" date="2020-11" db="EMBL/GenBank/DDBJ databases">
        <authorList>
            <person name="Tran Van P."/>
        </authorList>
    </citation>
    <scope>NUCLEOTIDE SEQUENCE</scope>
</reference>
<protein>
    <submittedName>
        <fullName evidence="5">Uncharacterized protein</fullName>
    </submittedName>
</protein>
<dbReference type="AlphaFoldDB" id="A0A7R8ZRS7"/>
<dbReference type="OrthoDB" id="5296287at2759"/>
<sequence>MTTVAESEEEKYEVGDSEDVIEELDFDKHDEVVQGCTVLEDNINVRREITQSDTMVDRFGTLIEKDFIDDRFDIAQMILKPEVVAGNGCQSDTMDNDIGDENLVEKEPVEDTGIENDIIEEEIDPATGYETYAKCRHFLTKEEDIEAAMKIINESTFLTLPEELSTRPTKECTAWEYDTTYYVSTASSYYDWVCEKSSYPTDILTIASFGSVFSSLFFGPLADTYGRRAIFYFTLTIQVVFGMSNIFAPNFMWFAIIVFCSRTAFPTSFQSLYLNILEQVSPEKRARIGALINIWWVFGVLSLTFCAWLVRGNWVYLALIGSLPLTLCYLLWKYSRNSPRWLLSRYRIKECAEMMEDIAKMNGRLVPQDLEPRLRKIRESEQDTPKFQFAPLFTRFRLARTTAITTVCITSVQIMYYALYLNIGGLAGNPYLNSAILGAIELPAYLLSWWMMDNLGRRWSQSMLQLSCGILAMIMAFCPAESEDDGVKFGLDQKFWSWNRVSPPSVKRAENEKNPDQIPTSVESQAELIP</sequence>
<evidence type="ECO:0000256" key="2">
    <source>
        <dbReference type="ARBA" id="ARBA00022692"/>
    </source>
</evidence>
<evidence type="ECO:0000313" key="5">
    <source>
        <dbReference type="EMBL" id="CAD7231926.1"/>
    </source>
</evidence>
<keyword evidence="2" id="KW-0812">Transmembrane</keyword>
<dbReference type="GO" id="GO:0022857">
    <property type="term" value="F:transmembrane transporter activity"/>
    <property type="evidence" value="ECO:0007669"/>
    <property type="project" value="InterPro"/>
</dbReference>
<comment type="subcellular location">
    <subcellularLocation>
        <location evidence="1">Membrane</location>
        <topology evidence="1">Multi-pass membrane protein</topology>
    </subcellularLocation>
</comment>
<dbReference type="Pfam" id="PF00083">
    <property type="entry name" value="Sugar_tr"/>
    <property type="match status" value="1"/>
</dbReference>
<evidence type="ECO:0000256" key="1">
    <source>
        <dbReference type="ARBA" id="ARBA00004141"/>
    </source>
</evidence>
<dbReference type="GO" id="GO:0016020">
    <property type="term" value="C:membrane"/>
    <property type="evidence" value="ECO:0007669"/>
    <property type="project" value="UniProtKB-SubCell"/>
</dbReference>
<dbReference type="PANTHER" id="PTHR24064">
    <property type="entry name" value="SOLUTE CARRIER FAMILY 22 MEMBER"/>
    <property type="match status" value="1"/>
</dbReference>
<gene>
    <name evidence="5" type="ORF">CTOB1V02_LOCUS9769</name>
</gene>
<keyword evidence="3" id="KW-1133">Transmembrane helix</keyword>
<dbReference type="SUPFAM" id="SSF103473">
    <property type="entry name" value="MFS general substrate transporter"/>
    <property type="match status" value="1"/>
</dbReference>
<name>A0A7R8ZRS7_9CRUS</name>
<accession>A0A7R8ZRS7</accession>
<dbReference type="Gene3D" id="1.20.1250.20">
    <property type="entry name" value="MFS general substrate transporter like domains"/>
    <property type="match status" value="1"/>
</dbReference>
<proteinExistence type="predicted"/>
<organism evidence="5">
    <name type="scientific">Cyprideis torosa</name>
    <dbReference type="NCBI Taxonomy" id="163714"/>
    <lineage>
        <taxon>Eukaryota</taxon>
        <taxon>Metazoa</taxon>
        <taxon>Ecdysozoa</taxon>
        <taxon>Arthropoda</taxon>
        <taxon>Crustacea</taxon>
        <taxon>Oligostraca</taxon>
        <taxon>Ostracoda</taxon>
        <taxon>Podocopa</taxon>
        <taxon>Podocopida</taxon>
        <taxon>Cytherocopina</taxon>
        <taxon>Cytheroidea</taxon>
        <taxon>Cytherideidae</taxon>
        <taxon>Cyprideis</taxon>
    </lineage>
</organism>